<keyword evidence="7" id="KW-0573">Peptidoglycan synthesis</keyword>
<dbReference type="Pfam" id="PF00905">
    <property type="entry name" value="Transpeptidase"/>
    <property type="match status" value="1"/>
</dbReference>
<keyword evidence="9 11" id="KW-0472">Membrane</keyword>
<protein>
    <submittedName>
        <fullName evidence="14">Beta-lactam-inducible penicillin-binding protein</fullName>
    </submittedName>
</protein>
<organism evidence="14 15">
    <name type="scientific">Tissierella creatinophila DSM 6911</name>
    <dbReference type="NCBI Taxonomy" id="1123403"/>
    <lineage>
        <taxon>Bacteria</taxon>
        <taxon>Bacillati</taxon>
        <taxon>Bacillota</taxon>
        <taxon>Tissierellia</taxon>
        <taxon>Tissierellales</taxon>
        <taxon>Tissierellaceae</taxon>
        <taxon>Tissierella</taxon>
    </lineage>
</organism>
<keyword evidence="8 11" id="KW-1133">Transmembrane helix</keyword>
<dbReference type="Pfam" id="PF03717">
    <property type="entry name" value="PBP_dimer"/>
    <property type="match status" value="2"/>
</dbReference>
<feature type="domain" description="Penicillin-binding protein dimerisation" evidence="13">
    <location>
        <begin position="49"/>
        <end position="100"/>
    </location>
</feature>
<evidence type="ECO:0000256" key="8">
    <source>
        <dbReference type="ARBA" id="ARBA00022989"/>
    </source>
</evidence>
<keyword evidence="5 11" id="KW-0812">Transmembrane</keyword>
<dbReference type="SUPFAM" id="SSF56519">
    <property type="entry name" value="Penicillin binding protein dimerisation domain"/>
    <property type="match status" value="2"/>
</dbReference>
<comment type="similarity">
    <text evidence="3">Belongs to the transpeptidase family.</text>
</comment>
<gene>
    <name evidence="14" type="primary">pbp_1</name>
    <name evidence="14" type="ORF">TICRE_06650</name>
</gene>
<feature type="domain" description="Penicillin-binding protein transpeptidase" evidence="12">
    <location>
        <begin position="650"/>
        <end position="1085"/>
    </location>
</feature>
<dbReference type="AlphaFoldDB" id="A0A1U7M7R5"/>
<keyword evidence="6" id="KW-0133">Cell shape</keyword>
<evidence type="ECO:0000256" key="4">
    <source>
        <dbReference type="ARBA" id="ARBA00022475"/>
    </source>
</evidence>
<dbReference type="PANTHER" id="PTHR30627">
    <property type="entry name" value="PEPTIDOGLYCAN D,D-TRANSPEPTIDASE"/>
    <property type="match status" value="1"/>
</dbReference>
<proteinExistence type="inferred from homology"/>
<dbReference type="InterPro" id="IPR001460">
    <property type="entry name" value="PCN-bd_Tpept"/>
</dbReference>
<evidence type="ECO:0000256" key="7">
    <source>
        <dbReference type="ARBA" id="ARBA00022984"/>
    </source>
</evidence>
<evidence type="ECO:0000256" key="11">
    <source>
        <dbReference type="SAM" id="Phobius"/>
    </source>
</evidence>
<comment type="caution">
    <text evidence="14">The sequence shown here is derived from an EMBL/GenBank/DDBJ whole genome shotgun (WGS) entry which is preliminary data.</text>
</comment>
<evidence type="ECO:0000256" key="9">
    <source>
        <dbReference type="ARBA" id="ARBA00023136"/>
    </source>
</evidence>
<dbReference type="EMBL" id="LTDM01000009">
    <property type="protein sequence ID" value="OLS03326.1"/>
    <property type="molecule type" value="Genomic_DNA"/>
</dbReference>
<evidence type="ECO:0000256" key="6">
    <source>
        <dbReference type="ARBA" id="ARBA00022960"/>
    </source>
</evidence>
<evidence type="ECO:0000259" key="12">
    <source>
        <dbReference type="Pfam" id="PF00905"/>
    </source>
</evidence>
<dbReference type="PANTHER" id="PTHR30627:SF2">
    <property type="entry name" value="PEPTIDOGLYCAN D,D-TRANSPEPTIDASE MRDA"/>
    <property type="match status" value="1"/>
</dbReference>
<name>A0A1U7M7R5_TISCR</name>
<evidence type="ECO:0000256" key="1">
    <source>
        <dbReference type="ARBA" id="ARBA00004167"/>
    </source>
</evidence>
<reference evidence="14 15" key="1">
    <citation type="submission" date="2016-02" db="EMBL/GenBank/DDBJ databases">
        <title>Genome sequence of Tissierella creatinophila DSM 6911.</title>
        <authorList>
            <person name="Poehlein A."/>
            <person name="Daniel R."/>
        </authorList>
    </citation>
    <scope>NUCLEOTIDE SEQUENCE [LARGE SCALE GENOMIC DNA]</scope>
    <source>
        <strain evidence="14 15">DSM 6911</strain>
    </source>
</reference>
<feature type="domain" description="Penicillin-binding protein dimerisation" evidence="13">
    <location>
        <begin position="416"/>
        <end position="584"/>
    </location>
</feature>
<accession>A0A1U7M7R5</accession>
<comment type="subcellular location">
    <subcellularLocation>
        <location evidence="2">Cell membrane</location>
    </subcellularLocation>
    <subcellularLocation>
        <location evidence="1">Membrane</location>
        <topology evidence="1">Single-pass membrane protein</topology>
    </subcellularLocation>
</comment>
<dbReference type="InterPro" id="IPR050515">
    <property type="entry name" value="Beta-lactam/transpept"/>
</dbReference>
<keyword evidence="15" id="KW-1185">Reference proteome</keyword>
<dbReference type="InterPro" id="IPR012338">
    <property type="entry name" value="Beta-lactam/transpept-like"/>
</dbReference>
<evidence type="ECO:0000256" key="2">
    <source>
        <dbReference type="ARBA" id="ARBA00004236"/>
    </source>
</evidence>
<feature type="transmembrane region" description="Helical" evidence="11">
    <location>
        <begin position="7"/>
        <end position="29"/>
    </location>
</feature>
<keyword evidence="10" id="KW-0961">Cell wall biogenesis/degradation</keyword>
<dbReference type="SUPFAM" id="SSF56601">
    <property type="entry name" value="beta-lactamase/transpeptidase-like"/>
    <property type="match status" value="1"/>
</dbReference>
<dbReference type="Proteomes" id="UP000186112">
    <property type="component" value="Unassembled WGS sequence"/>
</dbReference>
<evidence type="ECO:0000256" key="5">
    <source>
        <dbReference type="ARBA" id="ARBA00022692"/>
    </source>
</evidence>
<dbReference type="InterPro" id="IPR005311">
    <property type="entry name" value="PBP_dimer"/>
</dbReference>
<dbReference type="GO" id="GO:0008658">
    <property type="term" value="F:penicillin binding"/>
    <property type="evidence" value="ECO:0007669"/>
    <property type="project" value="InterPro"/>
</dbReference>
<evidence type="ECO:0000259" key="13">
    <source>
        <dbReference type="Pfam" id="PF03717"/>
    </source>
</evidence>
<sequence length="1108" mass="126189">MKNRFNIIMAVIIFMISVLSIRLAIMTIAQGDYYRDISDNKIIKDVYKAPIRGEIKDVNGKLLAGNRPSFTVQMLKDEVNKLKKEEKNKVFLTLIRLLEEDGAPYIDDFPIELNILKYKDEEDYDGEFYNPIDKVIDTIVEKRLLSDVLNLYYVDDSYEEHYKYIVFNRAISALKDKGIEIPVLTDIKDGNLEIKFNEDKDIESFKKEYALSKGDTPISSVLRLIEDDKAVIRKIIDHSLSRKLVYDLLKSKGLEGNLILDDYSILFEEEYISQKRELMKIFPEITKDSSAEEDFINIFYDTSIKNFLEASFKKETRGNKETFIYPGKILLDFIKQEKLNIPVEISISKDNVVSYNYTGKDDLKDTTTIDFLIENIKGTKAFKSFMTDDVIRPLAQKQLLKDEINPKISISKKYEYVSLNNLKKFYSDNNIPNKSSVKEAFNHLKKKYEIDKSLSKYEARGIFVMYNQLIKQGYLAYQPIYISYGIKESTVAKIEENMMNTNGINISIEPVRYYPEGQVAAHILGYMGKISQPSEIKEYVEEKKYSPSSLIGKTGIEQSFEDNLKGKGGIKKVEVDSAGNSTHTIEEEKSKPGDNIYLSLDLDLQKTAEESLEKTLRELQRGGTYTSKWGNFKFGTNKSKGRPYKNATSGAVVAIDVKTGKVLASASYPSYDPNLFSTGINSTDWNSLFPENEEDLLAPRPLYNIATQTAVSPGSTFKMVTGLTAIEKGFSPNKTIRDMGVVDIGNKTFNCLLWTTSRRTHGNENLYDALRDSCNYYFYTLAMGRNQKTGENIGVKIDIDEIVEMSKKFGLNEKTGIEIKIPAESSGSVPNPKRKTENTKVMLKSLLNREIEKTFKKGYKYTEEDKEVAIEEIISWLEMEDTLSYPEVIKRLNSLNIEPEALIKTSNTREEPLASAIKFTYINFAGWNIQDTLRATIGQGQNAYTPMQVANYVATLANGGYKHKLTLIDSIKNYNNTESKYEYKENSERVELNNYENLEEVKKGMLKVTKEGAYRAIFNKFPVDVAGKTGTAENDSINPVTKETYDDFSWFVAFAPYDDPQIAIATVLFQGGSGGYSAPMTRDIIAQYLGLNEDEKEEDVPYENSLKR</sequence>
<evidence type="ECO:0000256" key="10">
    <source>
        <dbReference type="ARBA" id="ARBA00023316"/>
    </source>
</evidence>
<evidence type="ECO:0000313" key="15">
    <source>
        <dbReference type="Proteomes" id="UP000186112"/>
    </source>
</evidence>
<evidence type="ECO:0000256" key="3">
    <source>
        <dbReference type="ARBA" id="ARBA00007171"/>
    </source>
</evidence>
<dbReference type="GO" id="GO:0005886">
    <property type="term" value="C:plasma membrane"/>
    <property type="evidence" value="ECO:0007669"/>
    <property type="project" value="TreeGrafter"/>
</dbReference>
<evidence type="ECO:0000313" key="14">
    <source>
        <dbReference type="EMBL" id="OLS03326.1"/>
    </source>
</evidence>
<keyword evidence="4" id="KW-1003">Cell membrane</keyword>
<dbReference type="GO" id="GO:0071555">
    <property type="term" value="P:cell wall organization"/>
    <property type="evidence" value="ECO:0007669"/>
    <property type="project" value="TreeGrafter"/>
</dbReference>
<dbReference type="Gene3D" id="3.90.1310.10">
    <property type="entry name" value="Penicillin-binding protein 2a (Domain 2)"/>
    <property type="match status" value="1"/>
</dbReference>
<dbReference type="Gene3D" id="3.40.710.10">
    <property type="entry name" value="DD-peptidase/beta-lactamase superfamily"/>
    <property type="match status" value="1"/>
</dbReference>
<dbReference type="InterPro" id="IPR036138">
    <property type="entry name" value="PBP_dimer_sf"/>
</dbReference>